<evidence type="ECO:0000256" key="1">
    <source>
        <dbReference type="SAM" id="Phobius"/>
    </source>
</evidence>
<dbReference type="EMBL" id="CP034337">
    <property type="protein sequence ID" value="AZL73494.1"/>
    <property type="molecule type" value="Genomic_DNA"/>
</dbReference>
<evidence type="ECO:0000313" key="2">
    <source>
        <dbReference type="EMBL" id="AZL73494.1"/>
    </source>
</evidence>
<feature type="transmembrane region" description="Helical" evidence="1">
    <location>
        <begin position="7"/>
        <end position="28"/>
    </location>
</feature>
<feature type="transmembrane region" description="Helical" evidence="1">
    <location>
        <begin position="66"/>
        <end position="86"/>
    </location>
</feature>
<feature type="transmembrane region" description="Helical" evidence="1">
    <location>
        <begin position="92"/>
        <end position="110"/>
    </location>
</feature>
<feature type="transmembrane region" description="Helical" evidence="1">
    <location>
        <begin position="34"/>
        <end position="59"/>
    </location>
</feature>
<keyword evidence="1" id="KW-0472">Membrane</keyword>
<dbReference type="RefSeq" id="WP_125463629.1">
    <property type="nucleotide sequence ID" value="NZ_CP034337.1"/>
</dbReference>
<keyword evidence="1" id="KW-1133">Transmembrane helix</keyword>
<proteinExistence type="predicted"/>
<keyword evidence="1" id="KW-0812">Transmembrane</keyword>
<gene>
    <name evidence="2" type="ORF">EI693_10510</name>
</gene>
<name>A0ABM7CPZ0_9PSED</name>
<organism evidence="2 3">
    <name type="scientific">Pseudomonas oryziphila</name>
    <dbReference type="NCBI Taxonomy" id="2894079"/>
    <lineage>
        <taxon>Bacteria</taxon>
        <taxon>Pseudomonadati</taxon>
        <taxon>Pseudomonadota</taxon>
        <taxon>Gammaproteobacteria</taxon>
        <taxon>Pseudomonadales</taxon>
        <taxon>Pseudomonadaceae</taxon>
        <taxon>Pseudomonas</taxon>
    </lineage>
</organism>
<accession>A0ABM7CPZ0</accession>
<dbReference type="Proteomes" id="UP000272622">
    <property type="component" value="Chromosome"/>
</dbReference>
<reference evidence="2 3" key="1">
    <citation type="submission" date="2018-12" db="EMBL/GenBank/DDBJ databases">
        <authorList>
            <person name="Li S."/>
            <person name="Yang R."/>
            <person name="Chen G."/>
            <person name="Zou L."/>
            <person name="Zhang C."/>
            <person name="Chen Y."/>
            <person name="Liu Z."/>
            <person name="Li Y."/>
            <person name="Yan Y."/>
            <person name="Huang M."/>
            <person name="Chen T."/>
        </authorList>
    </citation>
    <scope>NUCLEOTIDE SEQUENCE [LARGE SCALE GENOMIC DNA]</scope>
    <source>
        <strain evidence="2 3">2014</strain>
    </source>
</reference>
<keyword evidence="3" id="KW-1185">Reference proteome</keyword>
<evidence type="ECO:0000313" key="3">
    <source>
        <dbReference type="Proteomes" id="UP000272622"/>
    </source>
</evidence>
<evidence type="ECO:0008006" key="4">
    <source>
        <dbReference type="Google" id="ProtNLM"/>
    </source>
</evidence>
<sequence length="120" mass="13466">MSKTIFAVRVFVSAPICLVYLFFCFVLIEGGDKGFVAVVFYGFLPAGLVPLIAWLSIIFVARQNSVLRLLPFAMLVTAYHYYLVGVAAHAEFLIYLLFQIVEIALLGWLLKLFRVKGEGK</sequence>
<protein>
    <recommendedName>
        <fullName evidence="4">DUF2069 domain-containing protein</fullName>
    </recommendedName>
</protein>